<evidence type="ECO:0000256" key="1">
    <source>
        <dbReference type="SAM" id="Phobius"/>
    </source>
</evidence>
<sequence length="353" mass="39959">MTLPTFSSLFHGIHKADIGDSSRRLPGHPQTTLDRSDILQFLQNDFRTPQLDAFSKWLWLVSTQDSSHVFSLTHQVAVGREITVTENPELHLVWHDHRVFVKPIPPFLLSHAFWSAVLEPEPSASTNKDPVYKSILGFMRTYQYLVQHPSDFALAEKHGLLPIDCDSIYKRADGENVAAELACGDENSRITYTSFVNFIQAFGPLAILDADVSPRYQYGQLRLGPLNFWGKFVLRKFVFFKVYGNYDAYFSRFYGPLLFTFGVLSILISSIQLGYSSQQGLYGTTKNSWRPLYKVGEGFCVAVMLVVCLIGVCLIVVFVFMTAREITLALAALRRKKRKSNSHAPWQGQLDSS</sequence>
<comment type="caution">
    <text evidence="2">The sequence shown here is derived from an EMBL/GenBank/DDBJ whole genome shotgun (WGS) entry which is preliminary data.</text>
</comment>
<dbReference type="InterPro" id="IPR046536">
    <property type="entry name" value="DUF6601"/>
</dbReference>
<dbReference type="EMBL" id="JELW01000034">
    <property type="protein sequence ID" value="EXU97689.1"/>
    <property type="molecule type" value="Genomic_DNA"/>
</dbReference>
<dbReference type="HOGENOM" id="CLU_043687_1_1_1"/>
<evidence type="ECO:0008006" key="4">
    <source>
        <dbReference type="Google" id="ProtNLM"/>
    </source>
</evidence>
<name>A0A0A1UQL5_9HYPO</name>
<keyword evidence="1" id="KW-0812">Transmembrane</keyword>
<feature type="transmembrane region" description="Helical" evidence="1">
    <location>
        <begin position="253"/>
        <end position="275"/>
    </location>
</feature>
<dbReference type="PANTHER" id="PTHR34414">
    <property type="entry name" value="HET DOMAIN-CONTAINING PROTEIN-RELATED"/>
    <property type="match status" value="1"/>
</dbReference>
<dbReference type="Pfam" id="PF20246">
    <property type="entry name" value="DUF6601"/>
    <property type="match status" value="1"/>
</dbReference>
<evidence type="ECO:0000313" key="3">
    <source>
        <dbReference type="Proteomes" id="UP000030151"/>
    </source>
</evidence>
<organism evidence="2 3">
    <name type="scientific">Metarhizium robertsii</name>
    <dbReference type="NCBI Taxonomy" id="568076"/>
    <lineage>
        <taxon>Eukaryota</taxon>
        <taxon>Fungi</taxon>
        <taxon>Dikarya</taxon>
        <taxon>Ascomycota</taxon>
        <taxon>Pezizomycotina</taxon>
        <taxon>Sordariomycetes</taxon>
        <taxon>Hypocreomycetidae</taxon>
        <taxon>Hypocreales</taxon>
        <taxon>Clavicipitaceae</taxon>
        <taxon>Metarhizium</taxon>
    </lineage>
</organism>
<dbReference type="Proteomes" id="UP000030151">
    <property type="component" value="Unassembled WGS sequence"/>
</dbReference>
<dbReference type="AlphaFoldDB" id="A0A0A1UQL5"/>
<proteinExistence type="predicted"/>
<evidence type="ECO:0000313" key="2">
    <source>
        <dbReference type="EMBL" id="EXU97689.1"/>
    </source>
</evidence>
<dbReference type="PANTHER" id="PTHR34414:SF1">
    <property type="entry name" value="SUBTILISIN-LIKE SERINE PROTEASE"/>
    <property type="match status" value="1"/>
</dbReference>
<accession>A0A0A1UQL5</accession>
<feature type="transmembrane region" description="Helical" evidence="1">
    <location>
        <begin position="295"/>
        <end position="320"/>
    </location>
</feature>
<reference evidence="2 3" key="1">
    <citation type="submission" date="2014-02" db="EMBL/GenBank/DDBJ databases">
        <title>The genome sequence of the entomopathogenic fungus Metarhizium robertsii ARSEF 2575.</title>
        <authorList>
            <person name="Giuliano Garisto Donzelli B."/>
            <person name="Roe B.A."/>
            <person name="Macmil S.L."/>
            <person name="Krasnoff S.B."/>
            <person name="Gibson D.M."/>
        </authorList>
    </citation>
    <scope>NUCLEOTIDE SEQUENCE [LARGE SCALE GENOMIC DNA]</scope>
    <source>
        <strain evidence="2 3">ARSEF 2575</strain>
    </source>
</reference>
<dbReference type="OrthoDB" id="5086500at2759"/>
<gene>
    <name evidence="2" type="ORF">X797_009244</name>
</gene>
<keyword evidence="1" id="KW-0472">Membrane</keyword>
<dbReference type="eggNOG" id="ENOG502SI3A">
    <property type="taxonomic scope" value="Eukaryota"/>
</dbReference>
<protein>
    <recommendedName>
        <fullName evidence="4">Subtilisin-like serine protease</fullName>
    </recommendedName>
</protein>
<keyword evidence="1" id="KW-1133">Transmembrane helix</keyword>